<dbReference type="SUPFAM" id="SSF48508">
    <property type="entry name" value="Nuclear receptor ligand-binding domain"/>
    <property type="match status" value="1"/>
</dbReference>
<dbReference type="OrthoDB" id="5799427at2759"/>
<feature type="region of interest" description="Disordered" evidence="9">
    <location>
        <begin position="113"/>
        <end position="140"/>
    </location>
</feature>
<dbReference type="Pfam" id="PF00105">
    <property type="entry name" value="zf-C4"/>
    <property type="match status" value="1"/>
</dbReference>
<dbReference type="InterPro" id="IPR000536">
    <property type="entry name" value="Nucl_hrmn_rcpt_lig-bd"/>
</dbReference>
<dbReference type="SMART" id="SM00399">
    <property type="entry name" value="ZnF_C4"/>
    <property type="match status" value="1"/>
</dbReference>
<dbReference type="AlphaFoldDB" id="A0A914ATR8"/>
<proteinExistence type="predicted"/>
<evidence type="ECO:0000256" key="8">
    <source>
        <dbReference type="ARBA" id="ARBA00023242"/>
    </source>
</evidence>
<dbReference type="RefSeq" id="XP_038066721.1">
    <property type="nucleotide sequence ID" value="XM_038210793.1"/>
</dbReference>
<dbReference type="PRINTS" id="PR00398">
    <property type="entry name" value="STRDHORMONER"/>
</dbReference>
<dbReference type="PRINTS" id="PR00047">
    <property type="entry name" value="STROIDFINGER"/>
</dbReference>
<dbReference type="PANTHER" id="PTHR48092">
    <property type="entry name" value="KNIRPS-RELATED PROTEIN-RELATED"/>
    <property type="match status" value="1"/>
</dbReference>
<feature type="domain" description="NR LBD" evidence="11">
    <location>
        <begin position="146"/>
        <end position="421"/>
    </location>
</feature>
<evidence type="ECO:0000256" key="6">
    <source>
        <dbReference type="ARBA" id="ARBA00023163"/>
    </source>
</evidence>
<evidence type="ECO:0000256" key="5">
    <source>
        <dbReference type="ARBA" id="ARBA00023125"/>
    </source>
</evidence>
<evidence type="ECO:0000256" key="7">
    <source>
        <dbReference type="ARBA" id="ARBA00023170"/>
    </source>
</evidence>
<feature type="compositionally biased region" description="Basic and acidic residues" evidence="9">
    <location>
        <begin position="120"/>
        <end position="133"/>
    </location>
</feature>
<organism evidence="12 13">
    <name type="scientific">Patiria miniata</name>
    <name type="common">Bat star</name>
    <name type="synonym">Asterina miniata</name>
    <dbReference type="NCBI Taxonomy" id="46514"/>
    <lineage>
        <taxon>Eukaryota</taxon>
        <taxon>Metazoa</taxon>
        <taxon>Echinodermata</taxon>
        <taxon>Eleutherozoa</taxon>
        <taxon>Asterozoa</taxon>
        <taxon>Asteroidea</taxon>
        <taxon>Valvatacea</taxon>
        <taxon>Valvatida</taxon>
        <taxon>Asterinidae</taxon>
        <taxon>Patiria</taxon>
    </lineage>
</organism>
<evidence type="ECO:0000259" key="11">
    <source>
        <dbReference type="PROSITE" id="PS51843"/>
    </source>
</evidence>
<dbReference type="SUPFAM" id="SSF57716">
    <property type="entry name" value="Glucocorticoid receptor-like (DNA-binding domain)"/>
    <property type="match status" value="1"/>
</dbReference>
<dbReference type="InterPro" id="IPR035500">
    <property type="entry name" value="NHR-like_dom_sf"/>
</dbReference>
<keyword evidence="7" id="KW-0675">Receptor</keyword>
<dbReference type="Gene3D" id="1.10.565.10">
    <property type="entry name" value="Retinoid X Receptor"/>
    <property type="match status" value="1"/>
</dbReference>
<keyword evidence="1" id="KW-0479">Metal-binding</keyword>
<dbReference type="SMART" id="SM00430">
    <property type="entry name" value="HOLI"/>
    <property type="match status" value="1"/>
</dbReference>
<dbReference type="PROSITE" id="PS51843">
    <property type="entry name" value="NR_LBD"/>
    <property type="match status" value="1"/>
</dbReference>
<feature type="compositionally biased region" description="Basic and acidic residues" evidence="9">
    <location>
        <begin position="1"/>
        <end position="18"/>
    </location>
</feature>
<dbReference type="Pfam" id="PF00104">
    <property type="entry name" value="Hormone_recep"/>
    <property type="match status" value="1"/>
</dbReference>
<name>A0A914ATR8_PATMI</name>
<dbReference type="GO" id="GO:0003700">
    <property type="term" value="F:DNA-binding transcription factor activity"/>
    <property type="evidence" value="ECO:0007669"/>
    <property type="project" value="InterPro"/>
</dbReference>
<keyword evidence="6" id="KW-0804">Transcription</keyword>
<evidence type="ECO:0000313" key="13">
    <source>
        <dbReference type="Proteomes" id="UP000887568"/>
    </source>
</evidence>
<dbReference type="EnsemblMetazoa" id="XM_038210793.1">
    <property type="protein sequence ID" value="XP_038066721.1"/>
    <property type="gene ID" value="LOC119736783"/>
</dbReference>
<evidence type="ECO:0000256" key="2">
    <source>
        <dbReference type="ARBA" id="ARBA00022771"/>
    </source>
</evidence>
<reference evidence="12" key="1">
    <citation type="submission" date="2022-11" db="UniProtKB">
        <authorList>
            <consortium name="EnsemblMetazoa"/>
        </authorList>
    </citation>
    <scope>IDENTIFICATION</scope>
</reference>
<keyword evidence="8" id="KW-0539">Nucleus</keyword>
<keyword evidence="5" id="KW-0238">DNA-binding</keyword>
<dbReference type="InterPro" id="IPR050200">
    <property type="entry name" value="Nuclear_hormone_rcpt_NR3"/>
</dbReference>
<dbReference type="GeneID" id="119736783"/>
<dbReference type="GO" id="GO:0008270">
    <property type="term" value="F:zinc ion binding"/>
    <property type="evidence" value="ECO:0007669"/>
    <property type="project" value="UniProtKB-KW"/>
</dbReference>
<keyword evidence="2" id="KW-0863">Zinc-finger</keyword>
<dbReference type="OMA" id="ITTVRWA"/>
<keyword evidence="3" id="KW-0862">Zinc</keyword>
<protein>
    <recommendedName>
        <fullName evidence="14">Estrogen receptor</fullName>
    </recommendedName>
</protein>
<feature type="region of interest" description="Disordered" evidence="9">
    <location>
        <begin position="425"/>
        <end position="469"/>
    </location>
</feature>
<evidence type="ECO:0000256" key="1">
    <source>
        <dbReference type="ARBA" id="ARBA00022723"/>
    </source>
</evidence>
<evidence type="ECO:0000256" key="3">
    <source>
        <dbReference type="ARBA" id="ARBA00022833"/>
    </source>
</evidence>
<dbReference type="GO" id="GO:0043565">
    <property type="term" value="F:sequence-specific DNA binding"/>
    <property type="evidence" value="ECO:0007669"/>
    <property type="project" value="InterPro"/>
</dbReference>
<feature type="region of interest" description="Disordered" evidence="9">
    <location>
        <begin position="1"/>
        <end position="39"/>
    </location>
</feature>
<dbReference type="InterPro" id="IPR001628">
    <property type="entry name" value="Znf_hrmn_rcpt"/>
</dbReference>
<dbReference type="Gene3D" id="3.30.50.10">
    <property type="entry name" value="Erythroid Transcription Factor GATA-1, subunit A"/>
    <property type="match status" value="1"/>
</dbReference>
<keyword evidence="13" id="KW-1185">Reference proteome</keyword>
<evidence type="ECO:0000259" key="10">
    <source>
        <dbReference type="PROSITE" id="PS51030"/>
    </source>
</evidence>
<dbReference type="InterPro" id="IPR013088">
    <property type="entry name" value="Znf_NHR/GATA"/>
</dbReference>
<dbReference type="Proteomes" id="UP000887568">
    <property type="component" value="Unplaced"/>
</dbReference>
<evidence type="ECO:0000313" key="12">
    <source>
        <dbReference type="EnsemblMetazoa" id="XP_038066721.1"/>
    </source>
</evidence>
<dbReference type="PROSITE" id="PS51030">
    <property type="entry name" value="NUCLEAR_REC_DBD_2"/>
    <property type="match status" value="1"/>
</dbReference>
<sequence>MGPQDETSRFDASSERTDAPACLADAGASDGGADQGDSKRRCTVCKGLATGYHYGVASCEACKAFFKRTVQKKLSYTCLEKRQCSVLYGKKRTCQACRYEKCIEAGMMVNGVRQNRSKGGRQEYRRRPDERDFSPATSGKKRKHKLALEFSERLLEIEPEVLRVHVPDDMKTCFNSGSRDKTKQVPGMMIMADLADRALITTVRWAKKIPGMSMDNPSIKDMCSVLFFTKILLQHPISGFDKLCLNDQMALLCSSWMEILLMNVIHRNSLLPAAEACGGIVFAPGLVVYREDMNSPERSVSPLIFEQIVNLVDRIRPLKLSKAIVVILKAMVLFNAGPSLSNRLLMKSHKELEEIQSTVQDALHYRIQQEHPGNKRLVYHLMMLLPLVKETALTVSSLVWSAFDRERVPMQQLLKEVLQPILQTSERNQRKMPRYSADATSTLPEQPNDDRVKTEHTQNASKPAFGYPT</sequence>
<evidence type="ECO:0000256" key="4">
    <source>
        <dbReference type="ARBA" id="ARBA00023015"/>
    </source>
</evidence>
<keyword evidence="4" id="KW-0805">Transcription regulation</keyword>
<evidence type="ECO:0000256" key="9">
    <source>
        <dbReference type="SAM" id="MobiDB-lite"/>
    </source>
</evidence>
<evidence type="ECO:0008006" key="14">
    <source>
        <dbReference type="Google" id="ProtNLM"/>
    </source>
</evidence>
<accession>A0A914ATR8</accession>
<dbReference type="InterPro" id="IPR001723">
    <property type="entry name" value="Nuclear_hrmn_rcpt"/>
</dbReference>
<feature type="domain" description="Nuclear receptor" evidence="10">
    <location>
        <begin position="39"/>
        <end position="114"/>
    </location>
</feature>